<dbReference type="EMBL" id="CMVM020000121">
    <property type="status" value="NOT_ANNOTATED_CDS"/>
    <property type="molecule type" value="Genomic_DNA"/>
</dbReference>
<reference evidence="2" key="1">
    <citation type="submission" date="2013-10" db="EMBL/GenBank/DDBJ databases">
        <title>Genome sequencing of Onchocerca volvulus.</title>
        <authorList>
            <person name="Cotton J."/>
            <person name="Tsai J."/>
            <person name="Stanley E."/>
            <person name="Tracey A."/>
            <person name="Holroyd N."/>
            <person name="Lustigman S."/>
            <person name="Berriman M."/>
        </authorList>
    </citation>
    <scope>NUCLEOTIDE SEQUENCE</scope>
</reference>
<accession>A0A8R1TRR3</accession>
<organism evidence="1 2">
    <name type="scientific">Onchocerca volvulus</name>
    <dbReference type="NCBI Taxonomy" id="6282"/>
    <lineage>
        <taxon>Eukaryota</taxon>
        <taxon>Metazoa</taxon>
        <taxon>Ecdysozoa</taxon>
        <taxon>Nematoda</taxon>
        <taxon>Chromadorea</taxon>
        <taxon>Rhabditida</taxon>
        <taxon>Spirurina</taxon>
        <taxon>Spiruromorpha</taxon>
        <taxon>Filarioidea</taxon>
        <taxon>Onchocercidae</taxon>
        <taxon>Onchocerca</taxon>
    </lineage>
</organism>
<keyword evidence="2" id="KW-1185">Reference proteome</keyword>
<sequence>MTLAENKLRDDRVRYRSRDPFWDSDRWYRDWDDWPLDWPRPGELVRRVSFLLFARIEQTEFEVVSQMVQKF</sequence>
<proteinExistence type="predicted"/>
<protein>
    <submittedName>
        <fullName evidence="1">Uncharacterized protein</fullName>
    </submittedName>
</protein>
<dbReference type="OMA" id="REVFCIM"/>
<evidence type="ECO:0000313" key="1">
    <source>
        <dbReference type="EnsemblMetazoa" id="OVOC3713.1"/>
    </source>
</evidence>
<dbReference type="AlphaFoldDB" id="A0A8R1TRR3"/>
<dbReference type="Proteomes" id="UP000024404">
    <property type="component" value="Unassembled WGS sequence"/>
</dbReference>
<dbReference type="EnsemblMetazoa" id="OVOC3713.1">
    <property type="protein sequence ID" value="OVOC3713.1"/>
    <property type="gene ID" value="WBGene00240522"/>
</dbReference>
<name>A0A8R1TRR3_ONCVO</name>
<reference evidence="1" key="2">
    <citation type="submission" date="2022-06" db="UniProtKB">
        <authorList>
            <consortium name="EnsemblMetazoa"/>
        </authorList>
    </citation>
    <scope>IDENTIFICATION</scope>
</reference>
<evidence type="ECO:0000313" key="2">
    <source>
        <dbReference type="Proteomes" id="UP000024404"/>
    </source>
</evidence>